<keyword evidence="3" id="KW-0804">Transcription</keyword>
<dbReference type="PANTHER" id="PTHR43280:SF32">
    <property type="entry name" value="TRANSCRIPTIONAL REGULATORY PROTEIN"/>
    <property type="match status" value="1"/>
</dbReference>
<dbReference type="InterPro" id="IPR020449">
    <property type="entry name" value="Tscrpt_reg_AraC-type_HTH"/>
</dbReference>
<proteinExistence type="predicted"/>
<accession>A0ABS2HR07</accession>
<dbReference type="Pfam" id="PF12833">
    <property type="entry name" value="HTH_18"/>
    <property type="match status" value="1"/>
</dbReference>
<gene>
    <name evidence="5" type="ORF">JQC93_19105</name>
</gene>
<evidence type="ECO:0000256" key="3">
    <source>
        <dbReference type="ARBA" id="ARBA00023163"/>
    </source>
</evidence>
<evidence type="ECO:0000256" key="1">
    <source>
        <dbReference type="ARBA" id="ARBA00023015"/>
    </source>
</evidence>
<dbReference type="Proteomes" id="UP000809621">
    <property type="component" value="Unassembled WGS sequence"/>
</dbReference>
<comment type="caution">
    <text evidence="5">The sequence shown here is derived from an EMBL/GenBank/DDBJ whole genome shotgun (WGS) entry which is preliminary data.</text>
</comment>
<organism evidence="5 6">
    <name type="scientific">Vibrio ulleungensis</name>
    <dbReference type="NCBI Taxonomy" id="2807619"/>
    <lineage>
        <taxon>Bacteria</taxon>
        <taxon>Pseudomonadati</taxon>
        <taxon>Pseudomonadota</taxon>
        <taxon>Gammaproteobacteria</taxon>
        <taxon>Vibrionales</taxon>
        <taxon>Vibrionaceae</taxon>
        <taxon>Vibrio</taxon>
    </lineage>
</organism>
<dbReference type="SUPFAM" id="SSF46689">
    <property type="entry name" value="Homeodomain-like"/>
    <property type="match status" value="1"/>
</dbReference>
<dbReference type="EMBL" id="JAFEUM010000011">
    <property type="protein sequence ID" value="MBM7038489.1"/>
    <property type="molecule type" value="Genomic_DNA"/>
</dbReference>
<keyword evidence="6" id="KW-1185">Reference proteome</keyword>
<evidence type="ECO:0000259" key="4">
    <source>
        <dbReference type="PROSITE" id="PS01124"/>
    </source>
</evidence>
<sequence>MKNFHFDTIKQLNAVLGIRPPEHPLVDVMKLNPNSEDNQLLSGESISLTTSFYAISYKHITSGEVTYGRTQYDCSNGTVLFIAPGQELTASGIIIDSVARTICFHPDYIRGHKLQDELKQYQFFNYSVNEALHLSPKEEQHMVAMFDALEAENNMSLDAFSQELILSQISTLLMYANRYYHRQFMMRKETNTSIYDRLSKLLDARLNAIIHESAVIPEVEELAQSMNMTSRYLSDALKAETGKTTKDWIHYALIEKSKDRLLSSKDSVATIAYSLGFEYPQYFSRLFKNKVGVTPSEYRLQNTRH</sequence>
<evidence type="ECO:0000313" key="6">
    <source>
        <dbReference type="Proteomes" id="UP000809621"/>
    </source>
</evidence>
<dbReference type="PANTHER" id="PTHR43280">
    <property type="entry name" value="ARAC-FAMILY TRANSCRIPTIONAL REGULATOR"/>
    <property type="match status" value="1"/>
</dbReference>
<evidence type="ECO:0000256" key="2">
    <source>
        <dbReference type="ARBA" id="ARBA00023125"/>
    </source>
</evidence>
<evidence type="ECO:0000313" key="5">
    <source>
        <dbReference type="EMBL" id="MBM7038489.1"/>
    </source>
</evidence>
<dbReference type="PRINTS" id="PR00032">
    <property type="entry name" value="HTHARAC"/>
</dbReference>
<dbReference type="RefSeq" id="WP_205159936.1">
    <property type="nucleotide sequence ID" value="NZ_JAFEUM010000011.1"/>
</dbReference>
<protein>
    <submittedName>
        <fullName evidence="5">Helix-turn-helix transcriptional regulator</fullName>
    </submittedName>
</protein>
<reference evidence="5 6" key="1">
    <citation type="submission" date="2021-02" db="EMBL/GenBank/DDBJ databases">
        <authorList>
            <person name="Park J.-S."/>
        </authorList>
    </citation>
    <scope>NUCLEOTIDE SEQUENCE [LARGE SCALE GENOMIC DNA]</scope>
    <source>
        <strain evidence="5 6">188UL20-2</strain>
    </source>
</reference>
<dbReference type="PROSITE" id="PS01124">
    <property type="entry name" value="HTH_ARAC_FAMILY_2"/>
    <property type="match status" value="1"/>
</dbReference>
<keyword evidence="1" id="KW-0805">Transcription regulation</keyword>
<feature type="domain" description="HTH araC/xylS-type" evidence="4">
    <location>
        <begin position="196"/>
        <end position="301"/>
    </location>
</feature>
<dbReference type="InterPro" id="IPR009057">
    <property type="entry name" value="Homeodomain-like_sf"/>
</dbReference>
<dbReference type="SMART" id="SM00342">
    <property type="entry name" value="HTH_ARAC"/>
    <property type="match status" value="1"/>
</dbReference>
<dbReference type="InterPro" id="IPR018060">
    <property type="entry name" value="HTH_AraC"/>
</dbReference>
<name>A0ABS2HR07_9VIBR</name>
<dbReference type="Gene3D" id="1.10.10.60">
    <property type="entry name" value="Homeodomain-like"/>
    <property type="match status" value="1"/>
</dbReference>
<keyword evidence="2" id="KW-0238">DNA-binding</keyword>